<dbReference type="PANTHER" id="PTHR23113">
    <property type="entry name" value="GUANINE NUCLEOTIDE EXCHANGE FACTOR"/>
    <property type="match status" value="1"/>
</dbReference>
<feature type="domain" description="N-terminal Ras-GEF" evidence="5">
    <location>
        <begin position="286"/>
        <end position="418"/>
    </location>
</feature>
<evidence type="ECO:0000313" key="7">
    <source>
        <dbReference type="Proteomes" id="UP000292052"/>
    </source>
</evidence>
<proteinExistence type="predicted"/>
<name>A0A482W1M1_ASBVE</name>
<protein>
    <submittedName>
        <fullName evidence="6">Ras-GEF domain-containing family member 1B-like</fullName>
    </submittedName>
</protein>
<dbReference type="InterPro" id="IPR008937">
    <property type="entry name" value="Ras-like_GEF"/>
</dbReference>
<dbReference type="Gene3D" id="1.20.870.10">
    <property type="entry name" value="Son of sevenless (SoS) protein Chain: S domain 1"/>
    <property type="match status" value="1"/>
</dbReference>
<dbReference type="OrthoDB" id="20825at2759"/>
<dbReference type="AlphaFoldDB" id="A0A482W1M1"/>
<dbReference type="InterPro" id="IPR001895">
    <property type="entry name" value="RASGEF_cat_dom"/>
</dbReference>
<dbReference type="SUPFAM" id="SSF48366">
    <property type="entry name" value="Ras GEF"/>
    <property type="match status" value="1"/>
</dbReference>
<gene>
    <name evidence="6" type="ORF">BDFB_002576</name>
</gene>
<dbReference type="PROSITE" id="PS50009">
    <property type="entry name" value="RASGEF_CAT"/>
    <property type="match status" value="1"/>
</dbReference>
<feature type="compositionally biased region" description="Polar residues" evidence="3">
    <location>
        <begin position="154"/>
        <end position="163"/>
    </location>
</feature>
<keyword evidence="7" id="KW-1185">Reference proteome</keyword>
<reference evidence="6 7" key="1">
    <citation type="submission" date="2017-03" db="EMBL/GenBank/DDBJ databases">
        <title>Genome of the blue death feigning beetle - Asbolus verrucosus.</title>
        <authorList>
            <person name="Rider S.D."/>
        </authorList>
    </citation>
    <scope>NUCLEOTIDE SEQUENCE [LARGE SCALE GENOMIC DNA]</scope>
    <source>
        <strain evidence="6">Butters</strain>
        <tissue evidence="6">Head and leg muscle</tissue>
    </source>
</reference>
<dbReference type="Gene3D" id="1.10.840.10">
    <property type="entry name" value="Ras guanine-nucleotide exchange factors catalytic domain"/>
    <property type="match status" value="1"/>
</dbReference>
<dbReference type="Pfam" id="PF00617">
    <property type="entry name" value="RasGEF"/>
    <property type="match status" value="1"/>
</dbReference>
<dbReference type="InterPro" id="IPR036964">
    <property type="entry name" value="RASGEF_cat_dom_sf"/>
</dbReference>
<dbReference type="STRING" id="1661398.A0A482W1M1"/>
<organism evidence="6 7">
    <name type="scientific">Asbolus verrucosus</name>
    <name type="common">Desert ironclad beetle</name>
    <dbReference type="NCBI Taxonomy" id="1661398"/>
    <lineage>
        <taxon>Eukaryota</taxon>
        <taxon>Metazoa</taxon>
        <taxon>Ecdysozoa</taxon>
        <taxon>Arthropoda</taxon>
        <taxon>Hexapoda</taxon>
        <taxon>Insecta</taxon>
        <taxon>Pterygota</taxon>
        <taxon>Neoptera</taxon>
        <taxon>Endopterygota</taxon>
        <taxon>Coleoptera</taxon>
        <taxon>Polyphaga</taxon>
        <taxon>Cucujiformia</taxon>
        <taxon>Tenebrionidae</taxon>
        <taxon>Pimeliinae</taxon>
        <taxon>Asbolus</taxon>
    </lineage>
</organism>
<dbReference type="GO" id="GO:0005886">
    <property type="term" value="C:plasma membrane"/>
    <property type="evidence" value="ECO:0007669"/>
    <property type="project" value="TreeGrafter"/>
</dbReference>
<evidence type="ECO:0000313" key="6">
    <source>
        <dbReference type="EMBL" id="RZC38865.1"/>
    </source>
</evidence>
<feature type="compositionally biased region" description="Polar residues" evidence="3">
    <location>
        <begin position="198"/>
        <end position="217"/>
    </location>
</feature>
<dbReference type="SMART" id="SM00147">
    <property type="entry name" value="RasGEF"/>
    <property type="match status" value="1"/>
</dbReference>
<evidence type="ECO:0000256" key="1">
    <source>
        <dbReference type="ARBA" id="ARBA00022658"/>
    </source>
</evidence>
<dbReference type="CDD" id="cd06224">
    <property type="entry name" value="REM"/>
    <property type="match status" value="1"/>
</dbReference>
<dbReference type="PANTHER" id="PTHR23113:SF356">
    <property type="entry name" value="FI05912P-RELATED"/>
    <property type="match status" value="1"/>
</dbReference>
<feature type="domain" description="Ras-GEF" evidence="4">
    <location>
        <begin position="447"/>
        <end position="653"/>
    </location>
</feature>
<feature type="compositionally biased region" description="Low complexity" evidence="3">
    <location>
        <begin position="171"/>
        <end position="181"/>
    </location>
</feature>
<dbReference type="GO" id="GO:0007265">
    <property type="term" value="P:Ras protein signal transduction"/>
    <property type="evidence" value="ECO:0007669"/>
    <property type="project" value="TreeGrafter"/>
</dbReference>
<dbReference type="PROSITE" id="PS50212">
    <property type="entry name" value="RASGEF_NTER"/>
    <property type="match status" value="1"/>
</dbReference>
<dbReference type="Pfam" id="PF00618">
    <property type="entry name" value="RasGEF_N"/>
    <property type="match status" value="1"/>
</dbReference>
<evidence type="ECO:0000256" key="3">
    <source>
        <dbReference type="SAM" id="MobiDB-lite"/>
    </source>
</evidence>
<dbReference type="EMBL" id="QDEB01039150">
    <property type="protein sequence ID" value="RZC38865.1"/>
    <property type="molecule type" value="Genomic_DNA"/>
</dbReference>
<feature type="region of interest" description="Disordered" evidence="3">
    <location>
        <begin position="151"/>
        <end position="217"/>
    </location>
</feature>
<dbReference type="Proteomes" id="UP000292052">
    <property type="component" value="Unassembled WGS sequence"/>
</dbReference>
<evidence type="ECO:0000259" key="5">
    <source>
        <dbReference type="PROSITE" id="PS50212"/>
    </source>
</evidence>
<sequence>MDDPEIQETVESILGKGAKVVDCEKKSSIKEEEVLFINGMPVTLEGRDGLAIKQALITGQVPPCDLLNTLLIKTGILKAPVKLDTSLSVKSTTVTKEEVTVSRDGKVVDERSRETKEQNFYTSAITEVYEPIKIIPTAELLNGKYRNRKFNENGKYSDNNGYETGSDGKFESSSSASSYESDGPGYQPKTCLSKDSGHLSNSTSTNKVDFTPSSVDSLSSLDETDFLTDQFRKCAPFNGSNGYRKDFTSLPQTPQTKSFSAVYNGEAVQENATDTALQQDNALVYRDGNLLSGSLEALIQHMVPTDIYYPDRAYLFAFLLSSRLFIKPHDLLARVRSLCETQQGLGSATNGGSHPGQARFAEHLVQLLAEWTETFPYDFRDERVMQHVRTITQQCCTINSSIRANVSSLLHNLLQRLTALESYEKTLDLSSQPQDENCTDISEICPVPAFLAQQLTHVELERLSFIGPEEFVQAFAKENPHLETSFKDMKKTHNLEQYVQWFNRLSYFVATQYQKKKQRVRVVEYWIETGRECFNIGNFNSLMAIIAGLNMSPISRLKKTWNKIHSGKFAILEHQMDPSSNFSSYRSTLKAAMWRSHGAKDQRQRIVIPFFSLLVKDLYFLNQGCSNNFECEPPENNQEKERCKTLKADSTAM</sequence>
<dbReference type="InterPro" id="IPR023578">
    <property type="entry name" value="Ras_GEF_dom_sf"/>
</dbReference>
<accession>A0A482W1M1</accession>
<dbReference type="InterPro" id="IPR000651">
    <property type="entry name" value="Ras-like_Gua-exchang_fac_N"/>
</dbReference>
<comment type="caution">
    <text evidence="6">The sequence shown here is derived from an EMBL/GenBank/DDBJ whole genome shotgun (WGS) entry which is preliminary data.</text>
</comment>
<evidence type="ECO:0000256" key="2">
    <source>
        <dbReference type="PROSITE-ProRule" id="PRU00168"/>
    </source>
</evidence>
<evidence type="ECO:0000259" key="4">
    <source>
        <dbReference type="PROSITE" id="PS50009"/>
    </source>
</evidence>
<keyword evidence="1 2" id="KW-0344">Guanine-nucleotide releasing factor</keyword>
<dbReference type="GO" id="GO:0005085">
    <property type="term" value="F:guanyl-nucleotide exchange factor activity"/>
    <property type="evidence" value="ECO:0007669"/>
    <property type="project" value="UniProtKB-KW"/>
</dbReference>